<evidence type="ECO:0000313" key="3">
    <source>
        <dbReference type="EMBL" id="EMS72736.1"/>
    </source>
</evidence>
<dbReference type="Pfam" id="PF13411">
    <property type="entry name" value="MerR_1"/>
    <property type="match status" value="1"/>
</dbReference>
<dbReference type="GO" id="GO:0003677">
    <property type="term" value="F:DNA binding"/>
    <property type="evidence" value="ECO:0007669"/>
    <property type="project" value="UniProtKB-KW"/>
</dbReference>
<evidence type="ECO:0000259" key="2">
    <source>
        <dbReference type="PROSITE" id="PS50937"/>
    </source>
</evidence>
<dbReference type="GO" id="GO:0003700">
    <property type="term" value="F:DNA-binding transcription factor activity"/>
    <property type="evidence" value="ECO:0007669"/>
    <property type="project" value="InterPro"/>
</dbReference>
<evidence type="ECO:0000313" key="4">
    <source>
        <dbReference type="Proteomes" id="UP000014155"/>
    </source>
</evidence>
<name>S0FQT9_RUMCE</name>
<dbReference type="InterPro" id="IPR009061">
    <property type="entry name" value="DNA-bd_dom_put_sf"/>
</dbReference>
<feature type="domain" description="HTH merR-type" evidence="2">
    <location>
        <begin position="5"/>
        <end position="75"/>
    </location>
</feature>
<keyword evidence="4" id="KW-1185">Reference proteome</keyword>
<dbReference type="Gene3D" id="1.10.1660.10">
    <property type="match status" value="1"/>
</dbReference>
<dbReference type="PANTHER" id="PTHR30204">
    <property type="entry name" value="REDOX-CYCLING DRUG-SENSING TRANSCRIPTIONAL ACTIVATOR SOXR"/>
    <property type="match status" value="1"/>
</dbReference>
<reference evidence="3 4" key="1">
    <citation type="journal article" date="2013" name="Genome Announc.">
        <title>Draft Genome Sequence of the Cellulolytic, Mesophilic, Anaerobic Bacterium Clostridium termitidis Strain CT1112 (DSM 5398).</title>
        <authorList>
            <person name="Lal S."/>
            <person name="Ramachandran U."/>
            <person name="Zhang X."/>
            <person name="Munir R."/>
            <person name="Sparling R."/>
            <person name="Levin D.B."/>
        </authorList>
    </citation>
    <scope>NUCLEOTIDE SEQUENCE [LARGE SCALE GENOMIC DNA]</scope>
    <source>
        <strain evidence="3 4">CT1112</strain>
    </source>
</reference>
<proteinExistence type="predicted"/>
<dbReference type="SMART" id="SM00422">
    <property type="entry name" value="HTH_MERR"/>
    <property type="match status" value="1"/>
</dbReference>
<dbReference type="InterPro" id="IPR011256">
    <property type="entry name" value="Reg_factor_effector_dom_sf"/>
</dbReference>
<dbReference type="eggNOG" id="COG4978">
    <property type="taxonomic scope" value="Bacteria"/>
</dbReference>
<dbReference type="AlphaFoldDB" id="S0FQT9"/>
<dbReference type="Gene3D" id="3.20.80.10">
    <property type="entry name" value="Regulatory factor, effector binding domain"/>
    <property type="match status" value="1"/>
</dbReference>
<accession>S0FQT9</accession>
<dbReference type="PANTHER" id="PTHR30204:SF85">
    <property type="entry name" value="MULTIDRUG-EFFLUX TRANSPORTER 2 REGULATOR"/>
    <property type="match status" value="1"/>
</dbReference>
<dbReference type="STRING" id="1195236.CTER_1245"/>
<protein>
    <submittedName>
        <fullName evidence="3">Putative transcriptional regulator</fullName>
    </submittedName>
</protein>
<dbReference type="InterPro" id="IPR000551">
    <property type="entry name" value="MerR-type_HTH_dom"/>
</dbReference>
<dbReference type="eggNOG" id="COG0789">
    <property type="taxonomic scope" value="Bacteria"/>
</dbReference>
<dbReference type="Proteomes" id="UP000014155">
    <property type="component" value="Unassembled WGS sequence"/>
</dbReference>
<dbReference type="SUPFAM" id="SSF46955">
    <property type="entry name" value="Putative DNA-binding domain"/>
    <property type="match status" value="1"/>
</dbReference>
<evidence type="ECO:0000256" key="1">
    <source>
        <dbReference type="ARBA" id="ARBA00023125"/>
    </source>
</evidence>
<organism evidence="3 4">
    <name type="scientific">Ruminiclostridium cellobioparum subsp. termitidis CT1112</name>
    <dbReference type="NCBI Taxonomy" id="1195236"/>
    <lineage>
        <taxon>Bacteria</taxon>
        <taxon>Bacillati</taxon>
        <taxon>Bacillota</taxon>
        <taxon>Clostridia</taxon>
        <taxon>Eubacteriales</taxon>
        <taxon>Oscillospiraceae</taxon>
        <taxon>Ruminiclostridium</taxon>
    </lineage>
</organism>
<keyword evidence="1" id="KW-0238">DNA-binding</keyword>
<dbReference type="InterPro" id="IPR047057">
    <property type="entry name" value="MerR_fam"/>
</dbReference>
<sequence>MQRNCMKISEFAQVTGITRRNLLFYDEIGLLSPTMIDENNKYRYYTYQQIDTANVITVLREIGMPLKEIKEYLSGRYPEKLIRMLGTQKKIVQEKIKTLVQISEMLDTRIDLAEKGLRVDANINAITIQECEATPILMGPVLRGPELPADSHILEGWYYLVDFYEFCKERQVIRGLPTGAIIDHADLIHGNFERSSRYYYRPLSGNSYPNNAEKPEGLYVIGQEYTEYAKSHHLYARLYSYIDEVGLKICGHAYEEYLLDEISTTDPTKYLLQIAIHVQK</sequence>
<dbReference type="EMBL" id="AORV01000026">
    <property type="protein sequence ID" value="EMS72736.1"/>
    <property type="molecule type" value="Genomic_DNA"/>
</dbReference>
<dbReference type="PROSITE" id="PS50937">
    <property type="entry name" value="HTH_MERR_2"/>
    <property type="match status" value="1"/>
</dbReference>
<comment type="caution">
    <text evidence="3">The sequence shown here is derived from an EMBL/GenBank/DDBJ whole genome shotgun (WGS) entry which is preliminary data.</text>
</comment>
<dbReference type="SUPFAM" id="SSF55136">
    <property type="entry name" value="Probable bacterial effector-binding domain"/>
    <property type="match status" value="1"/>
</dbReference>
<dbReference type="PATRIC" id="fig|1195236.3.peg.1556"/>
<gene>
    <name evidence="3" type="ORF">CTER_1245</name>
</gene>